<dbReference type="PANTHER" id="PTHR43689">
    <property type="entry name" value="HYDROLASE"/>
    <property type="match status" value="1"/>
</dbReference>
<comment type="caution">
    <text evidence="1">The sequence shown here is derived from an EMBL/GenBank/DDBJ whole genome shotgun (WGS) entry which is preliminary data.</text>
</comment>
<dbReference type="RefSeq" id="WP_110501558.1">
    <property type="nucleotide sequence ID" value="NZ_QJVD01000014.1"/>
</dbReference>
<evidence type="ECO:0000313" key="1">
    <source>
        <dbReference type="EMBL" id="PYI66602.1"/>
    </source>
</evidence>
<evidence type="ECO:0008006" key="3">
    <source>
        <dbReference type="Google" id="ProtNLM"/>
    </source>
</evidence>
<organism evidence="1 2">
    <name type="scientific">Arthrobacter livingstonensis</name>
    <dbReference type="NCBI Taxonomy" id="670078"/>
    <lineage>
        <taxon>Bacteria</taxon>
        <taxon>Bacillati</taxon>
        <taxon>Actinomycetota</taxon>
        <taxon>Actinomycetes</taxon>
        <taxon>Micrococcales</taxon>
        <taxon>Micrococcaceae</taxon>
        <taxon>Arthrobacter</taxon>
    </lineage>
</organism>
<sequence>MTKPRIVFVHGIDGYGSAAWPVQHRLAGRYDALFLKRAGFDAVEPPVPTDFAADTRIVIDALDSGGHVVAHAQGATAAVMAAVERPELVKSLVLVEPALLSLTAELPATTAYREHLEPLFARSAALTDTAFSAEFRRLTASMAGPGAAGVASDGAAGLSRPRTGPAESAARIAARIHLQAPQWDAPVHIVPGVPTLVLTGGWEPLYEEIADYLAGTGARHVVTRGGHRPQDSEAGAGLIEEFIGGIEAGPGPAG</sequence>
<evidence type="ECO:0000313" key="2">
    <source>
        <dbReference type="Proteomes" id="UP000247832"/>
    </source>
</evidence>
<name>A0A2V5L7C8_9MICC</name>
<dbReference type="InterPro" id="IPR029058">
    <property type="entry name" value="AB_hydrolase_fold"/>
</dbReference>
<protein>
    <recommendedName>
        <fullName evidence="3">AB hydrolase-1 domain-containing protein</fullName>
    </recommendedName>
</protein>
<dbReference type="EMBL" id="QJVD01000014">
    <property type="protein sequence ID" value="PYI66602.1"/>
    <property type="molecule type" value="Genomic_DNA"/>
</dbReference>
<dbReference type="PANTHER" id="PTHR43689:SF8">
    <property type="entry name" value="ALPHA_BETA-HYDROLASES SUPERFAMILY PROTEIN"/>
    <property type="match status" value="1"/>
</dbReference>
<dbReference type="SUPFAM" id="SSF53474">
    <property type="entry name" value="alpha/beta-Hydrolases"/>
    <property type="match status" value="1"/>
</dbReference>
<dbReference type="Gene3D" id="3.40.50.1820">
    <property type="entry name" value="alpha/beta hydrolase"/>
    <property type="match status" value="1"/>
</dbReference>
<keyword evidence="2" id="KW-1185">Reference proteome</keyword>
<reference evidence="1 2" key="1">
    <citation type="submission" date="2018-05" db="EMBL/GenBank/DDBJ databases">
        <title>Genetic diversity of glacier-inhabiting Cryobacterium bacteria in China and description of Cryobacterium mengkeensis sp. nov. and Arthrobacter glacialis sp. nov.</title>
        <authorList>
            <person name="Liu Q."/>
            <person name="Xin Y.-H."/>
        </authorList>
    </citation>
    <scope>NUCLEOTIDE SEQUENCE [LARGE SCALE GENOMIC DNA]</scope>
    <source>
        <strain evidence="1 2">LI2</strain>
    </source>
</reference>
<dbReference type="OrthoDB" id="9804723at2"/>
<accession>A0A2V5L7C8</accession>
<dbReference type="AlphaFoldDB" id="A0A2V5L7C8"/>
<dbReference type="Proteomes" id="UP000247832">
    <property type="component" value="Unassembled WGS sequence"/>
</dbReference>
<gene>
    <name evidence="1" type="ORF">CVV68_13665</name>
</gene>
<proteinExistence type="predicted"/>